<evidence type="ECO:0000256" key="5">
    <source>
        <dbReference type="ARBA" id="ARBA00022692"/>
    </source>
</evidence>
<evidence type="ECO:0000256" key="1">
    <source>
        <dbReference type="ARBA" id="ARBA00004141"/>
    </source>
</evidence>
<evidence type="ECO:0000313" key="12">
    <source>
        <dbReference type="Proteomes" id="UP000319578"/>
    </source>
</evidence>
<organism evidence="10 11">
    <name type="scientific">Brevibacillus reuszeri</name>
    <dbReference type="NCBI Taxonomy" id="54915"/>
    <lineage>
        <taxon>Bacteria</taxon>
        <taxon>Bacillati</taxon>
        <taxon>Bacillota</taxon>
        <taxon>Bacilli</taxon>
        <taxon>Bacillales</taxon>
        <taxon>Paenibacillaceae</taxon>
        <taxon>Brevibacillus</taxon>
    </lineage>
</organism>
<dbReference type="EMBL" id="LGIQ01000009">
    <property type="protein sequence ID" value="KNB70760.1"/>
    <property type="molecule type" value="Genomic_DNA"/>
</dbReference>
<proteinExistence type="inferred from homology"/>
<feature type="transmembrane region" description="Helical" evidence="8">
    <location>
        <begin position="114"/>
        <end position="131"/>
    </location>
</feature>
<comment type="similarity">
    <text evidence="2">Belongs to the amino acid-polyamine-organocation (APC) superfamily. Spore germination protein (SGP) (TC 2.A.3.9) family.</text>
</comment>
<feature type="transmembrane region" description="Helical" evidence="8">
    <location>
        <begin position="306"/>
        <end position="326"/>
    </location>
</feature>
<feature type="transmembrane region" description="Helical" evidence="8">
    <location>
        <begin position="338"/>
        <end position="356"/>
    </location>
</feature>
<gene>
    <name evidence="9" type="primary">gerIB_1</name>
    <name evidence="10" type="ORF">ADS79_18025</name>
    <name evidence="9" type="ORF">BRE01_07440</name>
</gene>
<keyword evidence="12" id="KW-1185">Reference proteome</keyword>
<reference evidence="10" key="2">
    <citation type="submission" date="2015-07" db="EMBL/GenBank/DDBJ databases">
        <title>MeaNS - Measles Nucleotide Surveillance Program.</title>
        <authorList>
            <person name="Tran T."/>
            <person name="Druce J."/>
        </authorList>
    </citation>
    <scope>NUCLEOTIDE SEQUENCE</scope>
    <source>
        <strain evidence="10">DSM 9887</strain>
    </source>
</reference>
<keyword evidence="5 8" id="KW-0812">Transmembrane</keyword>
<evidence type="ECO:0000313" key="9">
    <source>
        <dbReference type="EMBL" id="GED67042.1"/>
    </source>
</evidence>
<reference evidence="9 12" key="3">
    <citation type="submission" date="2019-06" db="EMBL/GenBank/DDBJ databases">
        <title>Whole genome shotgun sequence of Brevibacillus reuszeri NBRC 15719.</title>
        <authorList>
            <person name="Hosoyama A."/>
            <person name="Uohara A."/>
            <person name="Ohji S."/>
            <person name="Ichikawa N."/>
        </authorList>
    </citation>
    <scope>NUCLEOTIDE SEQUENCE [LARGE SCALE GENOMIC DNA]</scope>
    <source>
        <strain evidence="9 12">NBRC 15719</strain>
    </source>
</reference>
<reference evidence="11" key="1">
    <citation type="submission" date="2015-07" db="EMBL/GenBank/DDBJ databases">
        <title>Genome sequencing project for genomic taxonomy and phylogenomics of Bacillus-like bacteria.</title>
        <authorList>
            <person name="Liu B."/>
            <person name="Wang J."/>
            <person name="Zhu Y."/>
            <person name="Liu G."/>
            <person name="Chen Q."/>
            <person name="Chen Z."/>
            <person name="Lan J."/>
            <person name="Che J."/>
            <person name="Ge C."/>
            <person name="Shi H."/>
            <person name="Pan Z."/>
            <person name="Liu X."/>
        </authorList>
    </citation>
    <scope>NUCLEOTIDE SEQUENCE [LARGE SCALE GENOMIC DNA]</scope>
    <source>
        <strain evidence="11">DSM 9887</strain>
    </source>
</reference>
<feature type="transmembrane region" description="Helical" evidence="8">
    <location>
        <begin position="143"/>
        <end position="164"/>
    </location>
</feature>
<dbReference type="Proteomes" id="UP000319578">
    <property type="component" value="Unassembled WGS sequence"/>
</dbReference>
<dbReference type="AlphaFoldDB" id="A0A0K9YRE2"/>
<dbReference type="Pfam" id="PF03845">
    <property type="entry name" value="Spore_permease"/>
    <property type="match status" value="1"/>
</dbReference>
<comment type="subcellular location">
    <subcellularLocation>
        <location evidence="1">Membrane</location>
        <topology evidence="1">Multi-pass membrane protein</topology>
    </subcellularLocation>
</comment>
<evidence type="ECO:0000256" key="3">
    <source>
        <dbReference type="ARBA" id="ARBA00022448"/>
    </source>
</evidence>
<evidence type="ECO:0000256" key="7">
    <source>
        <dbReference type="ARBA" id="ARBA00023136"/>
    </source>
</evidence>
<dbReference type="STRING" id="54915.ADS79_18025"/>
<evidence type="ECO:0000256" key="2">
    <source>
        <dbReference type="ARBA" id="ARBA00007998"/>
    </source>
</evidence>
<feature type="transmembrane region" description="Helical" evidence="8">
    <location>
        <begin position="42"/>
        <end position="63"/>
    </location>
</feature>
<protein>
    <submittedName>
        <fullName evidence="9">Germination protein</fullName>
    </submittedName>
    <submittedName>
        <fullName evidence="10">Spore gernimation protein</fullName>
    </submittedName>
</protein>
<name>A0A0K9YRE2_9BACL</name>
<feature type="transmembrane region" description="Helical" evidence="8">
    <location>
        <begin position="12"/>
        <end position="30"/>
    </location>
</feature>
<feature type="transmembrane region" description="Helical" evidence="8">
    <location>
        <begin position="83"/>
        <end position="108"/>
    </location>
</feature>
<dbReference type="NCBIfam" id="TIGR00912">
    <property type="entry name" value="2A0309"/>
    <property type="match status" value="1"/>
</dbReference>
<evidence type="ECO:0000313" key="11">
    <source>
        <dbReference type="Proteomes" id="UP000036834"/>
    </source>
</evidence>
<evidence type="ECO:0000256" key="4">
    <source>
        <dbReference type="ARBA" id="ARBA00022544"/>
    </source>
</evidence>
<keyword evidence="6 8" id="KW-1133">Transmembrane helix</keyword>
<keyword evidence="4" id="KW-0309">Germination</keyword>
<accession>A0A0K9YRE2</accession>
<evidence type="ECO:0000313" key="10">
    <source>
        <dbReference type="EMBL" id="KNB70760.1"/>
    </source>
</evidence>
<feature type="transmembrane region" description="Helical" evidence="8">
    <location>
        <begin position="184"/>
        <end position="207"/>
    </location>
</feature>
<keyword evidence="3" id="KW-0813">Transport</keyword>
<dbReference type="GO" id="GO:0016020">
    <property type="term" value="C:membrane"/>
    <property type="evidence" value="ECO:0007669"/>
    <property type="project" value="UniProtKB-SubCell"/>
</dbReference>
<dbReference type="Gene3D" id="1.20.1740.10">
    <property type="entry name" value="Amino acid/polyamine transporter I"/>
    <property type="match status" value="1"/>
</dbReference>
<dbReference type="OrthoDB" id="2380120at2"/>
<dbReference type="EMBL" id="BJON01000002">
    <property type="protein sequence ID" value="GED67042.1"/>
    <property type="molecule type" value="Genomic_DNA"/>
</dbReference>
<dbReference type="Proteomes" id="UP000036834">
    <property type="component" value="Unassembled WGS sequence"/>
</dbReference>
<dbReference type="InterPro" id="IPR004761">
    <property type="entry name" value="Spore_GerAB"/>
</dbReference>
<dbReference type="GO" id="GO:0009847">
    <property type="term" value="P:spore germination"/>
    <property type="evidence" value="ECO:0007669"/>
    <property type="project" value="InterPro"/>
</dbReference>
<comment type="caution">
    <text evidence="10">The sequence shown here is derived from an EMBL/GenBank/DDBJ whole genome shotgun (WGS) entry which is preliminary data.</text>
</comment>
<evidence type="ECO:0000256" key="6">
    <source>
        <dbReference type="ARBA" id="ARBA00022989"/>
    </source>
</evidence>
<evidence type="ECO:0000256" key="8">
    <source>
        <dbReference type="SAM" id="Phobius"/>
    </source>
</evidence>
<keyword evidence="7 8" id="KW-0472">Membrane</keyword>
<dbReference type="PANTHER" id="PTHR34975:SF2">
    <property type="entry name" value="SPORE GERMINATION PROTEIN A2"/>
    <property type="match status" value="1"/>
</dbReference>
<dbReference type="PANTHER" id="PTHR34975">
    <property type="entry name" value="SPORE GERMINATION PROTEIN A2"/>
    <property type="match status" value="1"/>
</dbReference>
<dbReference type="PATRIC" id="fig|54915.3.peg.2691"/>
<feature type="transmembrane region" description="Helical" evidence="8">
    <location>
        <begin position="269"/>
        <end position="294"/>
    </location>
</feature>
<sequence length="366" mass="42451">MKTNHFNDVSLFQYILFISQVQIGIGIITLPSDLADVASTDGWISILLGWVIANVISILIIQIMKRHPDETIFDLLLRYFGRWIGVLCSILFILYSIFVFTVTLFAAIHITQTWVLPQTANYFLMLLFIIPKHMLAQKSIRMLGRYAEFVGLSMIFMLPLFFIAMREGHWIHLLPVIKEGWLPIMKGVKTTILSFLGFELAFILYPFLQKKQHATAGILIANTITMLTYLLVTIACYVQFNPYQIGTYIWPTLDMFETVEFPFVERIEVIFAAFYLFIISTSGIPYYFTASFGVSQLLRLKDHKKVVLILSCCYVVLSFFYNPTYYQVITIQNWGGHVGMYISYLFPIFFLLYVMVAERFQMRLSK</sequence>
<dbReference type="RefSeq" id="WP_049739782.1">
    <property type="nucleotide sequence ID" value="NZ_BJON01000002.1"/>
</dbReference>
<feature type="transmembrane region" description="Helical" evidence="8">
    <location>
        <begin position="219"/>
        <end position="240"/>
    </location>
</feature>